<name>A0A6J5N932_9CAUD</name>
<accession>A0A6J5N932</accession>
<gene>
    <name evidence="1" type="ORF">UFOVP467_22</name>
    <name evidence="2" type="ORF">UFOVP657_12</name>
</gene>
<reference evidence="2" key="1">
    <citation type="submission" date="2020-04" db="EMBL/GenBank/DDBJ databases">
        <authorList>
            <person name="Chiriac C."/>
            <person name="Salcher M."/>
            <person name="Ghai R."/>
            <person name="Kavagutti S V."/>
        </authorList>
    </citation>
    <scope>NUCLEOTIDE SEQUENCE</scope>
</reference>
<dbReference type="EMBL" id="LR796441">
    <property type="protein sequence ID" value="CAB4144962.1"/>
    <property type="molecule type" value="Genomic_DNA"/>
</dbReference>
<evidence type="ECO:0000313" key="2">
    <source>
        <dbReference type="EMBL" id="CAB4155639.1"/>
    </source>
</evidence>
<proteinExistence type="predicted"/>
<dbReference type="EMBL" id="LR796634">
    <property type="protein sequence ID" value="CAB4155639.1"/>
    <property type="molecule type" value="Genomic_DNA"/>
</dbReference>
<organism evidence="2">
    <name type="scientific">uncultured Caudovirales phage</name>
    <dbReference type="NCBI Taxonomy" id="2100421"/>
    <lineage>
        <taxon>Viruses</taxon>
        <taxon>Duplodnaviria</taxon>
        <taxon>Heunggongvirae</taxon>
        <taxon>Uroviricota</taxon>
        <taxon>Caudoviricetes</taxon>
        <taxon>Peduoviridae</taxon>
        <taxon>Maltschvirus</taxon>
        <taxon>Maltschvirus maltsch</taxon>
    </lineage>
</organism>
<protein>
    <submittedName>
        <fullName evidence="2">Uncharacterized protein</fullName>
    </submittedName>
</protein>
<sequence length="78" mass="9207">MARKQQEHAQPRDIRIEYPLSTDTYFQHRWGVFEYIVGKDGDDNAGQTRRLLLNSFDRREDAIAYYPEATLPNTTTEE</sequence>
<evidence type="ECO:0000313" key="1">
    <source>
        <dbReference type="EMBL" id="CAB4144962.1"/>
    </source>
</evidence>